<evidence type="ECO:0000256" key="3">
    <source>
        <dbReference type="ARBA" id="ARBA00022448"/>
    </source>
</evidence>
<dbReference type="Proteomes" id="UP000033514">
    <property type="component" value="Unassembled WGS sequence"/>
</dbReference>
<evidence type="ECO:0000256" key="4">
    <source>
        <dbReference type="ARBA" id="ARBA00022741"/>
    </source>
</evidence>
<keyword evidence="8" id="KW-1185">Reference proteome</keyword>
<dbReference type="InterPro" id="IPR003593">
    <property type="entry name" value="AAA+_ATPase"/>
</dbReference>
<comment type="subcellular location">
    <subcellularLocation>
        <location evidence="1">Cell inner membrane</location>
        <topology evidence="1">Peripheral membrane protein</topology>
    </subcellularLocation>
</comment>
<accession>A0A0F5L0L7</accession>
<dbReference type="InterPro" id="IPR027417">
    <property type="entry name" value="P-loop_NTPase"/>
</dbReference>
<dbReference type="InterPro" id="IPR003439">
    <property type="entry name" value="ABC_transporter-like_ATP-bd"/>
</dbReference>
<proteinExistence type="inferred from homology"/>
<dbReference type="Pfam" id="PF08402">
    <property type="entry name" value="TOBE_2"/>
    <property type="match status" value="1"/>
</dbReference>
<dbReference type="CDD" id="cd03301">
    <property type="entry name" value="ABC_MalK_N"/>
    <property type="match status" value="1"/>
</dbReference>
<dbReference type="InterPro" id="IPR008995">
    <property type="entry name" value="Mo/tungstate-bd_C_term_dom"/>
</dbReference>
<organism evidence="7 8">
    <name type="scientific">Devosia soli</name>
    <dbReference type="NCBI Taxonomy" id="361041"/>
    <lineage>
        <taxon>Bacteria</taxon>
        <taxon>Pseudomonadati</taxon>
        <taxon>Pseudomonadota</taxon>
        <taxon>Alphaproteobacteria</taxon>
        <taxon>Hyphomicrobiales</taxon>
        <taxon>Devosiaceae</taxon>
        <taxon>Devosia</taxon>
    </lineage>
</organism>
<dbReference type="InterPro" id="IPR017871">
    <property type="entry name" value="ABC_transporter-like_CS"/>
</dbReference>
<dbReference type="GO" id="GO:0140359">
    <property type="term" value="F:ABC-type transporter activity"/>
    <property type="evidence" value="ECO:0007669"/>
    <property type="project" value="InterPro"/>
</dbReference>
<dbReference type="InterPro" id="IPR012340">
    <property type="entry name" value="NA-bd_OB-fold"/>
</dbReference>
<comment type="similarity">
    <text evidence="2">Belongs to the ABC transporter superfamily.</text>
</comment>
<sequence length="360" mass="38944">MADIVLRDVSKSYGAVQVLDSVSMHIRSGEFIVFLGPSGCGKSTLLRMIAGLEAVNAGEIHIGDKRVDQLPPNQREVAMVFQNYALYPHMTVRQNMSFGLENIGTDKSEIARRVDEAARMLEITALLDRRPAQLSGGQRQRVAIGRAIVREPKAFLLDEPLSNLDAGLRVRTRVELAQLHQRIGTTMIFVTHDQTEAMTLASRIVVMNNRKVEQIGTPMEVYSKPASRFVATFVGSPSMNFLPVTVLADEGGRVVVTAGGTRIATTIPTSLAPTLGQGLTFGVRPDALRVAPDGEVSGTIALVERLGDRTLIHTRLEDGTVVVGDDIGKSTLEAGQPVRLKVDGSAVHLFDAEGKAYHAD</sequence>
<dbReference type="NCBIfam" id="NF008653">
    <property type="entry name" value="PRK11650.1"/>
    <property type="match status" value="1"/>
</dbReference>
<dbReference type="GO" id="GO:0055052">
    <property type="term" value="C:ATP-binding cassette (ABC) transporter complex, substrate-binding subunit-containing"/>
    <property type="evidence" value="ECO:0007669"/>
    <property type="project" value="TreeGrafter"/>
</dbReference>
<dbReference type="SMART" id="SM00382">
    <property type="entry name" value="AAA"/>
    <property type="match status" value="1"/>
</dbReference>
<evidence type="ECO:0000256" key="5">
    <source>
        <dbReference type="ARBA" id="ARBA00022840"/>
    </source>
</evidence>
<dbReference type="SUPFAM" id="SSF50331">
    <property type="entry name" value="MOP-like"/>
    <property type="match status" value="1"/>
</dbReference>
<dbReference type="Pfam" id="PF00005">
    <property type="entry name" value="ABC_tran"/>
    <property type="match status" value="1"/>
</dbReference>
<reference evidence="7 8" key="1">
    <citation type="submission" date="2015-03" db="EMBL/GenBank/DDBJ databases">
        <authorList>
            <person name="Hassan Y.I."/>
            <person name="Lepp D."/>
            <person name="Zhou T."/>
        </authorList>
    </citation>
    <scope>NUCLEOTIDE SEQUENCE [LARGE SCALE GENOMIC DNA]</scope>
    <source>
        <strain evidence="7 8">GH2-10</strain>
    </source>
</reference>
<dbReference type="GO" id="GO:0005524">
    <property type="term" value="F:ATP binding"/>
    <property type="evidence" value="ECO:0007669"/>
    <property type="project" value="UniProtKB-KW"/>
</dbReference>
<dbReference type="PANTHER" id="PTHR43875:SF1">
    <property type="entry name" value="OSMOPROTECTIVE COMPOUNDS UPTAKE ATP-BINDING PROTEIN GGTA"/>
    <property type="match status" value="1"/>
</dbReference>
<evidence type="ECO:0000256" key="2">
    <source>
        <dbReference type="ARBA" id="ARBA00005417"/>
    </source>
</evidence>
<comment type="caution">
    <text evidence="7">The sequence shown here is derived from an EMBL/GenBank/DDBJ whole genome shotgun (WGS) entry which is preliminary data.</text>
</comment>
<dbReference type="GO" id="GO:0008643">
    <property type="term" value="P:carbohydrate transport"/>
    <property type="evidence" value="ECO:0007669"/>
    <property type="project" value="InterPro"/>
</dbReference>
<dbReference type="PANTHER" id="PTHR43875">
    <property type="entry name" value="MALTODEXTRIN IMPORT ATP-BINDING PROTEIN MSMX"/>
    <property type="match status" value="1"/>
</dbReference>
<protein>
    <submittedName>
        <fullName evidence="7">ABC transporter ATP-binding protein</fullName>
    </submittedName>
</protein>
<dbReference type="PROSITE" id="PS00211">
    <property type="entry name" value="ABC_TRANSPORTER_1"/>
    <property type="match status" value="1"/>
</dbReference>
<dbReference type="OrthoDB" id="9802264at2"/>
<evidence type="ECO:0000313" key="8">
    <source>
        <dbReference type="Proteomes" id="UP000033514"/>
    </source>
</evidence>
<evidence type="ECO:0000259" key="6">
    <source>
        <dbReference type="PROSITE" id="PS50893"/>
    </source>
</evidence>
<dbReference type="Gene3D" id="2.40.50.100">
    <property type="match status" value="1"/>
</dbReference>
<dbReference type="InterPro" id="IPR047641">
    <property type="entry name" value="ABC_transpr_MalK/UgpC-like"/>
</dbReference>
<evidence type="ECO:0000313" key="7">
    <source>
        <dbReference type="EMBL" id="KKB75966.1"/>
    </source>
</evidence>
<dbReference type="Gene3D" id="2.40.50.140">
    <property type="entry name" value="Nucleic acid-binding proteins"/>
    <property type="match status" value="1"/>
</dbReference>
<dbReference type="EMBL" id="LAJG01000048">
    <property type="protein sequence ID" value="KKB75966.1"/>
    <property type="molecule type" value="Genomic_DNA"/>
</dbReference>
<gene>
    <name evidence="7" type="ORF">VW35_19710</name>
</gene>
<dbReference type="RefSeq" id="WP_046144780.1">
    <property type="nucleotide sequence ID" value="NZ_LAJG01000048.1"/>
</dbReference>
<keyword evidence="4" id="KW-0547">Nucleotide-binding</keyword>
<feature type="domain" description="ABC transporter" evidence="6">
    <location>
        <begin position="4"/>
        <end position="234"/>
    </location>
</feature>
<dbReference type="Gene3D" id="3.40.50.300">
    <property type="entry name" value="P-loop containing nucleotide triphosphate hydrolases"/>
    <property type="match status" value="1"/>
</dbReference>
<keyword evidence="5 7" id="KW-0067">ATP-binding</keyword>
<dbReference type="PATRIC" id="fig|361041.3.peg.3360"/>
<evidence type="ECO:0000256" key="1">
    <source>
        <dbReference type="ARBA" id="ARBA00004417"/>
    </source>
</evidence>
<dbReference type="FunFam" id="3.40.50.300:FF:000042">
    <property type="entry name" value="Maltose/maltodextrin ABC transporter, ATP-binding protein"/>
    <property type="match status" value="1"/>
</dbReference>
<dbReference type="PROSITE" id="PS50893">
    <property type="entry name" value="ABC_TRANSPORTER_2"/>
    <property type="match status" value="1"/>
</dbReference>
<name>A0A0F5L0L7_9HYPH</name>
<dbReference type="GO" id="GO:0016887">
    <property type="term" value="F:ATP hydrolysis activity"/>
    <property type="evidence" value="ECO:0007669"/>
    <property type="project" value="InterPro"/>
</dbReference>
<dbReference type="SUPFAM" id="SSF52540">
    <property type="entry name" value="P-loop containing nucleoside triphosphate hydrolases"/>
    <property type="match status" value="1"/>
</dbReference>
<dbReference type="STRING" id="361041.VW35_19710"/>
<keyword evidence="3" id="KW-0813">Transport</keyword>
<dbReference type="InterPro" id="IPR013611">
    <property type="entry name" value="Transp-assoc_OB_typ2"/>
</dbReference>
<dbReference type="AlphaFoldDB" id="A0A0F5L0L7"/>
<dbReference type="InterPro" id="IPR015855">
    <property type="entry name" value="ABC_transpr_MalK-like"/>
</dbReference>